<dbReference type="Proteomes" id="UP000238479">
    <property type="component" value="Chromosome 1"/>
</dbReference>
<evidence type="ECO:0000313" key="1">
    <source>
        <dbReference type="EMBL" id="PRQ57660.1"/>
    </source>
</evidence>
<accession>A0A2P6SG57</accession>
<proteinExistence type="predicted"/>
<dbReference type="AlphaFoldDB" id="A0A2P6SG57"/>
<gene>
    <name evidence="1" type="ORF">RchiOBHm_Chr1g0350771</name>
</gene>
<protein>
    <submittedName>
        <fullName evidence="1">Uncharacterized protein</fullName>
    </submittedName>
</protein>
<dbReference type="EMBL" id="PDCK01000039">
    <property type="protein sequence ID" value="PRQ57660.1"/>
    <property type="molecule type" value="Genomic_DNA"/>
</dbReference>
<evidence type="ECO:0000313" key="2">
    <source>
        <dbReference type="Proteomes" id="UP000238479"/>
    </source>
</evidence>
<comment type="caution">
    <text evidence="1">The sequence shown here is derived from an EMBL/GenBank/DDBJ whole genome shotgun (WGS) entry which is preliminary data.</text>
</comment>
<keyword evidence="2" id="KW-1185">Reference proteome</keyword>
<dbReference type="Gramene" id="PRQ57660">
    <property type="protein sequence ID" value="PRQ57660"/>
    <property type="gene ID" value="RchiOBHm_Chr1g0350771"/>
</dbReference>
<sequence>MQNLPPTSVTFEPQTRLETTLPVRQSHRKSAWPKVDTYAGHRWTSSVLDLGLGVWIRRTEPDQVKKTESVWF</sequence>
<reference evidence="1 2" key="1">
    <citation type="journal article" date="2018" name="Nat. Genet.">
        <title>The Rosa genome provides new insights in the design of modern roses.</title>
        <authorList>
            <person name="Bendahmane M."/>
        </authorList>
    </citation>
    <scope>NUCLEOTIDE SEQUENCE [LARGE SCALE GENOMIC DNA]</scope>
    <source>
        <strain evidence="2">cv. Old Blush</strain>
    </source>
</reference>
<organism evidence="1 2">
    <name type="scientific">Rosa chinensis</name>
    <name type="common">China rose</name>
    <dbReference type="NCBI Taxonomy" id="74649"/>
    <lineage>
        <taxon>Eukaryota</taxon>
        <taxon>Viridiplantae</taxon>
        <taxon>Streptophyta</taxon>
        <taxon>Embryophyta</taxon>
        <taxon>Tracheophyta</taxon>
        <taxon>Spermatophyta</taxon>
        <taxon>Magnoliopsida</taxon>
        <taxon>eudicotyledons</taxon>
        <taxon>Gunneridae</taxon>
        <taxon>Pentapetalae</taxon>
        <taxon>rosids</taxon>
        <taxon>fabids</taxon>
        <taxon>Rosales</taxon>
        <taxon>Rosaceae</taxon>
        <taxon>Rosoideae</taxon>
        <taxon>Rosoideae incertae sedis</taxon>
        <taxon>Rosa</taxon>
    </lineage>
</organism>
<name>A0A2P6SG57_ROSCH</name>